<evidence type="ECO:0000256" key="10">
    <source>
        <dbReference type="ARBA" id="ARBA00024195"/>
    </source>
</evidence>
<feature type="signal peptide" evidence="12">
    <location>
        <begin position="1"/>
        <end position="19"/>
    </location>
</feature>
<dbReference type="FunFam" id="2.40.10.10:FF:000028">
    <property type="entry name" value="Serine protease easter"/>
    <property type="match status" value="1"/>
</dbReference>
<evidence type="ECO:0000256" key="12">
    <source>
        <dbReference type="RuleBase" id="RU366078"/>
    </source>
</evidence>
<dbReference type="InterPro" id="IPR033116">
    <property type="entry name" value="TRYPSIN_SER"/>
</dbReference>
<dbReference type="InterPro" id="IPR001314">
    <property type="entry name" value="Peptidase_S1A"/>
</dbReference>
<dbReference type="Gene3D" id="2.40.10.10">
    <property type="entry name" value="Trypsin-like serine proteases"/>
    <property type="match status" value="2"/>
</dbReference>
<keyword evidence="5 11" id="KW-0720">Serine protease</keyword>
<dbReference type="FunFam" id="2.40.10.10:FF:000078">
    <property type="entry name" value="Serine protease H137"/>
    <property type="match status" value="1"/>
</dbReference>
<evidence type="ECO:0000256" key="2">
    <source>
        <dbReference type="ARBA" id="ARBA00022723"/>
    </source>
</evidence>
<dbReference type="CDD" id="cd00190">
    <property type="entry name" value="Tryp_SPc"/>
    <property type="match status" value="1"/>
</dbReference>
<keyword evidence="7" id="KW-0865">Zymogen</keyword>
<dbReference type="InterPro" id="IPR043504">
    <property type="entry name" value="Peptidase_S1_PA_chymotrypsin"/>
</dbReference>
<gene>
    <name evidence="15" type="primary">Dsim\GD16858</name>
    <name evidence="15" type="ORF">Dsim_GD16858</name>
</gene>
<dbReference type="PROSITE" id="PS00135">
    <property type="entry name" value="TRYPSIN_SER"/>
    <property type="match status" value="1"/>
</dbReference>
<keyword evidence="1 11" id="KW-0645">Protease</keyword>
<dbReference type="SMART" id="SM00020">
    <property type="entry name" value="Tryp_SPc"/>
    <property type="match status" value="1"/>
</dbReference>
<dbReference type="InterPro" id="IPR022700">
    <property type="entry name" value="CLIP"/>
</dbReference>
<dbReference type="PhylomeDB" id="B4R294"/>
<evidence type="ECO:0000256" key="1">
    <source>
        <dbReference type="ARBA" id="ARBA00022670"/>
    </source>
</evidence>
<dbReference type="MEROPS" id="S01.A60"/>
<keyword evidence="3 12" id="KW-0732">Signal</keyword>
<dbReference type="GO" id="GO:0051604">
    <property type="term" value="P:protein maturation"/>
    <property type="evidence" value="ECO:0007669"/>
    <property type="project" value="UniProtKB-ARBA"/>
</dbReference>
<sequence length="352" mass="38929">MKVIAAVLLCFLINRAAHGQFQSCQNPNQQTGYCVDIARCVPLYSVLAKSNPTDSEIQFMRDSRCGSTKNNPPFVCCTQDTDYKTTLPDQSICGGNIAQYQITRGKETVVTEFAWMVLLEYRRHGEQELGTHCAGSLISSRYVVTAAHCLSNNKAVYGDIVSVRLGVHNTSDIVYSHNAERLPGPVRIAVEEIHVHESFGTRHMSYDIGLIRLAREVAYSPSIRPVCLPSTVGVENWPSGQAFTVAGWGRTLTRESSPVKMKLEVTYVEPALCRRWYASGPAVDDSHLCVRSRSQGDSCTGDSGGPLMAFREGVWVLAGIVSFGNYWCSGSWPGVYTNALFYETWITQHIKP</sequence>
<evidence type="ECO:0000259" key="14">
    <source>
        <dbReference type="PROSITE" id="PS51888"/>
    </source>
</evidence>
<dbReference type="HOGENOM" id="CLU_006842_0_3_1"/>
<keyword evidence="2" id="KW-0479">Metal-binding</keyword>
<dbReference type="GO" id="GO:0006508">
    <property type="term" value="P:proteolysis"/>
    <property type="evidence" value="ECO:0007669"/>
    <property type="project" value="UniProtKB-KW"/>
</dbReference>
<evidence type="ECO:0000256" key="7">
    <source>
        <dbReference type="ARBA" id="ARBA00023145"/>
    </source>
</evidence>
<dbReference type="OMA" id="HEVAYSP"/>
<comment type="similarity">
    <text evidence="10 12">Belongs to the peptidase S1 family. CLIP subfamily.</text>
</comment>
<name>B4R294_DROSI</name>
<feature type="domain" description="Peptidase S1" evidence="13">
    <location>
        <begin position="92"/>
        <end position="351"/>
    </location>
</feature>
<dbReference type="Pfam" id="PF00089">
    <property type="entry name" value="Trypsin"/>
    <property type="match status" value="1"/>
</dbReference>
<dbReference type="FunFam" id="3.30.1640.30:FF:000001">
    <property type="entry name" value="Serine protease 7"/>
    <property type="match status" value="1"/>
</dbReference>
<keyword evidence="9" id="KW-0325">Glycoprotein</keyword>
<evidence type="ECO:0000256" key="6">
    <source>
        <dbReference type="ARBA" id="ARBA00022837"/>
    </source>
</evidence>
<keyword evidence="8" id="KW-1015">Disulfide bond</keyword>
<dbReference type="Gene3D" id="3.30.1640.30">
    <property type="match status" value="1"/>
</dbReference>
<dbReference type="PROSITE" id="PS50240">
    <property type="entry name" value="TRYPSIN_DOM"/>
    <property type="match status" value="1"/>
</dbReference>
<dbReference type="GO" id="GO:0004252">
    <property type="term" value="F:serine-type endopeptidase activity"/>
    <property type="evidence" value="ECO:0007669"/>
    <property type="project" value="UniProtKB-UniRule"/>
</dbReference>
<dbReference type="InterPro" id="IPR018114">
    <property type="entry name" value="TRYPSIN_HIS"/>
</dbReference>
<dbReference type="Pfam" id="PF12032">
    <property type="entry name" value="CLIP"/>
    <property type="match status" value="1"/>
</dbReference>
<dbReference type="InterPro" id="IPR009003">
    <property type="entry name" value="Peptidase_S1_PA"/>
</dbReference>
<dbReference type="InterPro" id="IPR038565">
    <property type="entry name" value="CLIP_sf"/>
</dbReference>
<reference evidence="15 16" key="1">
    <citation type="journal article" date="2007" name="Nature">
        <title>Evolution of genes and genomes on the Drosophila phylogeny.</title>
        <authorList>
            <consortium name="Drosophila 12 Genomes Consortium"/>
            <person name="Clark A.G."/>
            <person name="Eisen M.B."/>
            <person name="Smith D.R."/>
            <person name="Bergman C.M."/>
            <person name="Oliver B."/>
            <person name="Markow T.A."/>
            <person name="Kaufman T.C."/>
            <person name="Kellis M."/>
            <person name="Gelbart W."/>
            <person name="Iyer V.N."/>
            <person name="Pollard D.A."/>
            <person name="Sackton T.B."/>
            <person name="Larracuente A.M."/>
            <person name="Singh N.D."/>
            <person name="Abad J.P."/>
            <person name="Abt D.N."/>
            <person name="Adryan B."/>
            <person name="Aguade M."/>
            <person name="Akashi H."/>
            <person name="Anderson W.W."/>
            <person name="Aquadro C.F."/>
            <person name="Ardell D.H."/>
            <person name="Arguello R."/>
            <person name="Artieri C.G."/>
            <person name="Barbash D.A."/>
            <person name="Barker D."/>
            <person name="Barsanti P."/>
            <person name="Batterham P."/>
            <person name="Batzoglou S."/>
            <person name="Begun D."/>
            <person name="Bhutkar A."/>
            <person name="Blanco E."/>
            <person name="Bosak S.A."/>
            <person name="Bradley R.K."/>
            <person name="Brand A.D."/>
            <person name="Brent M.R."/>
            <person name="Brooks A.N."/>
            <person name="Brown R.H."/>
            <person name="Butlin R.K."/>
            <person name="Caggese C."/>
            <person name="Calvi B.R."/>
            <person name="Bernardo de Carvalho A."/>
            <person name="Caspi A."/>
            <person name="Castrezana S."/>
            <person name="Celniker S.E."/>
            <person name="Chang J.L."/>
            <person name="Chapple C."/>
            <person name="Chatterji S."/>
            <person name="Chinwalla A."/>
            <person name="Civetta A."/>
            <person name="Clifton S.W."/>
            <person name="Comeron J.M."/>
            <person name="Costello J.C."/>
            <person name="Coyne J.A."/>
            <person name="Daub J."/>
            <person name="David R.G."/>
            <person name="Delcher A.L."/>
            <person name="Delehaunty K."/>
            <person name="Do C.B."/>
            <person name="Ebling H."/>
            <person name="Edwards K."/>
            <person name="Eickbush T."/>
            <person name="Evans J.D."/>
            <person name="Filipski A."/>
            <person name="Findeiss S."/>
            <person name="Freyhult E."/>
            <person name="Fulton L."/>
            <person name="Fulton R."/>
            <person name="Garcia A.C."/>
            <person name="Gardiner A."/>
            <person name="Garfield D.A."/>
            <person name="Garvin B.E."/>
            <person name="Gibson G."/>
            <person name="Gilbert D."/>
            <person name="Gnerre S."/>
            <person name="Godfrey J."/>
            <person name="Good R."/>
            <person name="Gotea V."/>
            <person name="Gravely B."/>
            <person name="Greenberg A.J."/>
            <person name="Griffiths-Jones S."/>
            <person name="Gross S."/>
            <person name="Guigo R."/>
            <person name="Gustafson E.A."/>
            <person name="Haerty W."/>
            <person name="Hahn M.W."/>
            <person name="Halligan D.L."/>
            <person name="Halpern A.L."/>
            <person name="Halter G.M."/>
            <person name="Han M.V."/>
            <person name="Heger A."/>
            <person name="Hillier L."/>
            <person name="Hinrichs A.S."/>
            <person name="Holmes I."/>
            <person name="Hoskins R.A."/>
            <person name="Hubisz M.J."/>
            <person name="Hultmark D."/>
            <person name="Huntley M.A."/>
            <person name="Jaffe D.B."/>
            <person name="Jagadeeshan S."/>
            <person name="Jeck W.R."/>
            <person name="Johnson J."/>
            <person name="Jones C.D."/>
            <person name="Jordan W.C."/>
            <person name="Karpen G.H."/>
            <person name="Kataoka E."/>
            <person name="Keightley P.D."/>
            <person name="Kheradpour P."/>
            <person name="Kirkness E.F."/>
            <person name="Koerich L.B."/>
            <person name="Kristiansen K."/>
            <person name="Kudrna D."/>
            <person name="Kulathinal R.J."/>
            <person name="Kumar S."/>
            <person name="Kwok R."/>
            <person name="Lander E."/>
            <person name="Langley C.H."/>
            <person name="Lapoint R."/>
            <person name="Lazzaro B.P."/>
            <person name="Lee S.J."/>
            <person name="Levesque L."/>
            <person name="Li R."/>
            <person name="Lin C.F."/>
            <person name="Lin M.F."/>
            <person name="Lindblad-Toh K."/>
            <person name="Llopart A."/>
            <person name="Long M."/>
            <person name="Low L."/>
            <person name="Lozovsky E."/>
            <person name="Lu J."/>
            <person name="Luo M."/>
            <person name="Machado C.A."/>
            <person name="Makalowski W."/>
            <person name="Marzo M."/>
            <person name="Matsuda M."/>
            <person name="Matzkin L."/>
            <person name="McAllister B."/>
            <person name="McBride C.S."/>
            <person name="McKernan B."/>
            <person name="McKernan K."/>
            <person name="Mendez-Lago M."/>
            <person name="Minx P."/>
            <person name="Mollenhauer M.U."/>
            <person name="Montooth K."/>
            <person name="Mount S.M."/>
            <person name="Mu X."/>
            <person name="Myers E."/>
            <person name="Negre B."/>
            <person name="Newfeld S."/>
            <person name="Nielsen R."/>
            <person name="Noor M.A."/>
            <person name="O'Grady P."/>
            <person name="Pachter L."/>
            <person name="Papaceit M."/>
            <person name="Parisi M.J."/>
            <person name="Parisi M."/>
            <person name="Parts L."/>
            <person name="Pedersen J.S."/>
            <person name="Pesole G."/>
            <person name="Phillippy A.M."/>
            <person name="Ponting C.P."/>
            <person name="Pop M."/>
            <person name="Porcelli D."/>
            <person name="Powell J.R."/>
            <person name="Prohaska S."/>
            <person name="Pruitt K."/>
            <person name="Puig M."/>
            <person name="Quesneville H."/>
            <person name="Ram K.R."/>
            <person name="Rand D."/>
            <person name="Rasmussen M.D."/>
            <person name="Reed L.K."/>
            <person name="Reenan R."/>
            <person name="Reily A."/>
            <person name="Remington K.A."/>
            <person name="Rieger T.T."/>
            <person name="Ritchie M.G."/>
            <person name="Robin C."/>
            <person name="Rogers Y.H."/>
            <person name="Rohde C."/>
            <person name="Rozas J."/>
            <person name="Rubenfield M.J."/>
            <person name="Ruiz A."/>
            <person name="Russo S."/>
            <person name="Salzberg S.L."/>
            <person name="Sanchez-Gracia A."/>
            <person name="Saranga D.J."/>
            <person name="Sato H."/>
            <person name="Schaeffer S.W."/>
            <person name="Schatz M.C."/>
            <person name="Schlenke T."/>
            <person name="Schwartz R."/>
            <person name="Segarra C."/>
            <person name="Singh R.S."/>
            <person name="Sirot L."/>
            <person name="Sirota M."/>
            <person name="Sisneros N.B."/>
            <person name="Smith C.D."/>
            <person name="Smith T.F."/>
            <person name="Spieth J."/>
            <person name="Stage D.E."/>
            <person name="Stark A."/>
            <person name="Stephan W."/>
            <person name="Strausberg R.L."/>
            <person name="Strempel S."/>
            <person name="Sturgill D."/>
            <person name="Sutton G."/>
            <person name="Sutton G.G."/>
            <person name="Tao W."/>
            <person name="Teichmann S."/>
            <person name="Tobari Y.N."/>
            <person name="Tomimura Y."/>
            <person name="Tsolas J.M."/>
            <person name="Valente V.L."/>
            <person name="Venter E."/>
            <person name="Venter J.C."/>
            <person name="Vicario S."/>
            <person name="Vieira F.G."/>
            <person name="Vilella A.J."/>
            <person name="Villasante A."/>
            <person name="Walenz B."/>
            <person name="Wang J."/>
            <person name="Wasserman M."/>
            <person name="Watts T."/>
            <person name="Wilson D."/>
            <person name="Wilson R.K."/>
            <person name="Wing R.A."/>
            <person name="Wolfner M.F."/>
            <person name="Wong A."/>
            <person name="Wong G.K."/>
            <person name="Wu C.I."/>
            <person name="Wu G."/>
            <person name="Yamamoto D."/>
            <person name="Yang H.P."/>
            <person name="Yang S.P."/>
            <person name="Yorke J.A."/>
            <person name="Yoshida K."/>
            <person name="Zdobnov E."/>
            <person name="Zhang P."/>
            <person name="Zhang Y."/>
            <person name="Zimin A.V."/>
            <person name="Baldwin J."/>
            <person name="Abdouelleil A."/>
            <person name="Abdulkadir J."/>
            <person name="Abebe A."/>
            <person name="Abera B."/>
            <person name="Abreu J."/>
            <person name="Acer S.C."/>
            <person name="Aftuck L."/>
            <person name="Alexander A."/>
            <person name="An P."/>
            <person name="Anderson E."/>
            <person name="Anderson S."/>
            <person name="Arachi H."/>
            <person name="Azer M."/>
            <person name="Bachantsang P."/>
            <person name="Barry A."/>
            <person name="Bayul T."/>
            <person name="Berlin A."/>
            <person name="Bessette D."/>
            <person name="Bloom T."/>
            <person name="Blye J."/>
            <person name="Boguslavskiy L."/>
            <person name="Bonnet C."/>
            <person name="Boukhgalter B."/>
            <person name="Bourzgui I."/>
            <person name="Brown A."/>
            <person name="Cahill P."/>
            <person name="Channer S."/>
            <person name="Cheshatsang Y."/>
            <person name="Chuda L."/>
            <person name="Citroen M."/>
            <person name="Collymore A."/>
            <person name="Cooke P."/>
            <person name="Costello M."/>
            <person name="D'Aco K."/>
            <person name="Daza R."/>
            <person name="De Haan G."/>
            <person name="DeGray S."/>
            <person name="DeMaso C."/>
            <person name="Dhargay N."/>
            <person name="Dooley K."/>
            <person name="Dooley E."/>
            <person name="Doricent M."/>
            <person name="Dorje P."/>
            <person name="Dorjee K."/>
            <person name="Dupes A."/>
            <person name="Elong R."/>
            <person name="Falk J."/>
            <person name="Farina A."/>
            <person name="Faro S."/>
            <person name="Ferguson D."/>
            <person name="Fisher S."/>
            <person name="Foley C.D."/>
            <person name="Franke A."/>
            <person name="Friedrich D."/>
            <person name="Gadbois L."/>
            <person name="Gearin G."/>
            <person name="Gearin C.R."/>
            <person name="Giannoukos G."/>
            <person name="Goode T."/>
            <person name="Graham J."/>
            <person name="Grandbois E."/>
            <person name="Grewal S."/>
            <person name="Gyaltsen K."/>
            <person name="Hafez N."/>
            <person name="Hagos B."/>
            <person name="Hall J."/>
            <person name="Henson C."/>
            <person name="Hollinger A."/>
            <person name="Honan T."/>
            <person name="Huard M.D."/>
            <person name="Hughes L."/>
            <person name="Hurhula B."/>
            <person name="Husby M.E."/>
            <person name="Kamat A."/>
            <person name="Kanga B."/>
            <person name="Kashin S."/>
            <person name="Khazanovich D."/>
            <person name="Kisner P."/>
            <person name="Lance K."/>
            <person name="Lara M."/>
            <person name="Lee W."/>
            <person name="Lennon N."/>
            <person name="Letendre F."/>
            <person name="LeVine R."/>
            <person name="Lipovsky A."/>
            <person name="Liu X."/>
            <person name="Liu J."/>
            <person name="Liu S."/>
            <person name="Lokyitsang T."/>
            <person name="Lokyitsang Y."/>
            <person name="Lubonja R."/>
            <person name="Lui A."/>
            <person name="MacDonald P."/>
            <person name="Magnisalis V."/>
            <person name="Maru K."/>
            <person name="Matthews C."/>
            <person name="McCusker W."/>
            <person name="McDonough S."/>
            <person name="Mehta T."/>
            <person name="Meldrim J."/>
            <person name="Meneus L."/>
            <person name="Mihai O."/>
            <person name="Mihalev A."/>
            <person name="Mihova T."/>
            <person name="Mittelman R."/>
            <person name="Mlenga V."/>
            <person name="Montmayeur A."/>
            <person name="Mulrain L."/>
            <person name="Navidi A."/>
            <person name="Naylor J."/>
            <person name="Negash T."/>
            <person name="Nguyen T."/>
            <person name="Nguyen N."/>
            <person name="Nicol R."/>
            <person name="Norbu C."/>
            <person name="Norbu N."/>
            <person name="Novod N."/>
            <person name="O'Neill B."/>
            <person name="Osman S."/>
            <person name="Markiewicz E."/>
            <person name="Oyono O.L."/>
            <person name="Patti C."/>
            <person name="Phunkhang P."/>
            <person name="Pierre F."/>
            <person name="Priest M."/>
            <person name="Raghuraman S."/>
            <person name="Rege F."/>
            <person name="Reyes R."/>
            <person name="Rise C."/>
            <person name="Rogov P."/>
            <person name="Ross K."/>
            <person name="Ryan E."/>
            <person name="Settipalli S."/>
            <person name="Shea T."/>
            <person name="Sherpa N."/>
            <person name="Shi L."/>
            <person name="Shih D."/>
            <person name="Sparrow T."/>
            <person name="Spaulding J."/>
            <person name="Stalker J."/>
            <person name="Stange-Thomann N."/>
            <person name="Stavropoulos S."/>
            <person name="Stone C."/>
            <person name="Strader C."/>
            <person name="Tesfaye S."/>
            <person name="Thomson T."/>
            <person name="Thoulutsang Y."/>
            <person name="Thoulutsang D."/>
            <person name="Topham K."/>
            <person name="Topping I."/>
            <person name="Tsamla T."/>
            <person name="Vassiliev H."/>
            <person name="Vo A."/>
            <person name="Wangchuk T."/>
            <person name="Wangdi T."/>
            <person name="Weiand M."/>
            <person name="Wilkinson J."/>
            <person name="Wilson A."/>
            <person name="Yadav S."/>
            <person name="Young G."/>
            <person name="Yu Q."/>
            <person name="Zembek L."/>
            <person name="Zhong D."/>
            <person name="Zimmer A."/>
            <person name="Zwirko Z."/>
            <person name="Jaffe D.B."/>
            <person name="Alvarez P."/>
            <person name="Brockman W."/>
            <person name="Butler J."/>
            <person name="Chin C."/>
            <person name="Gnerre S."/>
            <person name="Grabherr M."/>
            <person name="Kleber M."/>
            <person name="Mauceli E."/>
            <person name="MacCallum I."/>
        </authorList>
    </citation>
    <scope>NUCLEOTIDE SEQUENCE [LARGE SCALE GENOMIC DNA]</scope>
    <source>
        <strain evidence="16">white501</strain>
    </source>
</reference>
<evidence type="ECO:0000313" key="16">
    <source>
        <dbReference type="Proteomes" id="UP000000304"/>
    </source>
</evidence>
<dbReference type="PANTHER" id="PTHR24256">
    <property type="entry name" value="TRYPTASE-RELATED"/>
    <property type="match status" value="1"/>
</dbReference>
<dbReference type="SUPFAM" id="SSF50494">
    <property type="entry name" value="Trypsin-like serine proteases"/>
    <property type="match status" value="1"/>
</dbReference>
<keyword evidence="16" id="KW-1185">Reference proteome</keyword>
<dbReference type="PROSITE" id="PS00134">
    <property type="entry name" value="TRYPSIN_HIS"/>
    <property type="match status" value="1"/>
</dbReference>
<dbReference type="PRINTS" id="PR00722">
    <property type="entry name" value="CHYMOTRYPSIN"/>
</dbReference>
<dbReference type="STRING" id="7240.B4R294"/>
<evidence type="ECO:0000256" key="9">
    <source>
        <dbReference type="ARBA" id="ARBA00023180"/>
    </source>
</evidence>
<comment type="subcellular location">
    <subcellularLocation>
        <location evidence="12">Secreted</location>
    </subcellularLocation>
</comment>
<dbReference type="PROSITE" id="PS51888">
    <property type="entry name" value="CLIP"/>
    <property type="match status" value="1"/>
</dbReference>
<evidence type="ECO:0000256" key="3">
    <source>
        <dbReference type="ARBA" id="ARBA00022729"/>
    </source>
</evidence>
<evidence type="ECO:0000313" key="15">
    <source>
        <dbReference type="EMBL" id="EDX15050.1"/>
    </source>
</evidence>
<proteinExistence type="inferred from homology"/>
<evidence type="ECO:0000256" key="5">
    <source>
        <dbReference type="ARBA" id="ARBA00022825"/>
    </source>
</evidence>
<keyword evidence="12" id="KW-0964">Secreted</keyword>
<keyword evidence="6" id="KW-0106">Calcium</keyword>
<dbReference type="OrthoDB" id="9028152at2759"/>
<dbReference type="EC" id="3.4.21.-" evidence="11"/>
<dbReference type="EMBL" id="CM000364">
    <property type="protein sequence ID" value="EDX15050.1"/>
    <property type="molecule type" value="Genomic_DNA"/>
</dbReference>
<evidence type="ECO:0000256" key="8">
    <source>
        <dbReference type="ARBA" id="ARBA00023157"/>
    </source>
</evidence>
<feature type="domain" description="Clip" evidence="14">
    <location>
        <begin position="23"/>
        <end position="77"/>
    </location>
</feature>
<dbReference type="GO" id="GO:0005576">
    <property type="term" value="C:extracellular region"/>
    <property type="evidence" value="ECO:0007669"/>
    <property type="project" value="UniProtKB-SubCell"/>
</dbReference>
<dbReference type="KEGG" id="dsi:Dsimw501_GD16858"/>
<dbReference type="GO" id="GO:0046872">
    <property type="term" value="F:metal ion binding"/>
    <property type="evidence" value="ECO:0007669"/>
    <property type="project" value="UniProtKB-KW"/>
</dbReference>
<evidence type="ECO:0000259" key="13">
    <source>
        <dbReference type="PROSITE" id="PS50240"/>
    </source>
</evidence>
<protein>
    <recommendedName>
        <fullName evidence="12">CLIP domain-containing serine protease</fullName>
        <ecNumber evidence="11">3.4.21.-</ecNumber>
    </recommendedName>
</protein>
<feature type="chain" id="PRO_5023971657" description="CLIP domain-containing serine protease" evidence="12">
    <location>
        <begin position="20"/>
        <end position="352"/>
    </location>
</feature>
<dbReference type="SMART" id="SM00680">
    <property type="entry name" value="CLIP"/>
    <property type="match status" value="1"/>
</dbReference>
<evidence type="ECO:0000256" key="4">
    <source>
        <dbReference type="ARBA" id="ARBA00022801"/>
    </source>
</evidence>
<organism evidence="15 16">
    <name type="scientific">Drosophila simulans</name>
    <name type="common">Fruit fly</name>
    <dbReference type="NCBI Taxonomy" id="7240"/>
    <lineage>
        <taxon>Eukaryota</taxon>
        <taxon>Metazoa</taxon>
        <taxon>Ecdysozoa</taxon>
        <taxon>Arthropoda</taxon>
        <taxon>Hexapoda</taxon>
        <taxon>Insecta</taxon>
        <taxon>Pterygota</taxon>
        <taxon>Neoptera</taxon>
        <taxon>Endopterygota</taxon>
        <taxon>Diptera</taxon>
        <taxon>Brachycera</taxon>
        <taxon>Muscomorpha</taxon>
        <taxon>Ephydroidea</taxon>
        <taxon>Drosophilidae</taxon>
        <taxon>Drosophila</taxon>
        <taxon>Sophophora</taxon>
    </lineage>
</organism>
<comment type="domain">
    <text evidence="12">The clip domain consists of 35-55 residues which are 'knitted' together usually by 3 conserved disulfide bonds forming a clip-like compact structure.</text>
</comment>
<keyword evidence="4 11" id="KW-0378">Hydrolase</keyword>
<dbReference type="InterPro" id="IPR051487">
    <property type="entry name" value="Ser/Thr_Proteases_Immune/Dev"/>
</dbReference>
<evidence type="ECO:0000256" key="11">
    <source>
        <dbReference type="RuleBase" id="RU363034"/>
    </source>
</evidence>
<accession>B4R294</accession>
<dbReference type="AlphaFoldDB" id="B4R294"/>
<dbReference type="InterPro" id="IPR001254">
    <property type="entry name" value="Trypsin_dom"/>
</dbReference>
<dbReference type="Proteomes" id="UP000000304">
    <property type="component" value="Chromosome 3R"/>
</dbReference>